<dbReference type="EMBL" id="BAABCJ010000002">
    <property type="protein sequence ID" value="GAA3704739.1"/>
    <property type="molecule type" value="Genomic_DNA"/>
</dbReference>
<evidence type="ECO:0008006" key="5">
    <source>
        <dbReference type="Google" id="ProtNLM"/>
    </source>
</evidence>
<keyword evidence="2" id="KW-0732">Signal</keyword>
<proteinExistence type="predicted"/>
<evidence type="ECO:0000256" key="1">
    <source>
        <dbReference type="SAM" id="MobiDB-lite"/>
    </source>
</evidence>
<name>A0ABP7DF12_9MICC</name>
<feature type="signal peptide" evidence="2">
    <location>
        <begin position="1"/>
        <end position="22"/>
    </location>
</feature>
<organism evidence="3 4">
    <name type="scientific">Zhihengliuella alba</name>
    <dbReference type="NCBI Taxonomy" id="547018"/>
    <lineage>
        <taxon>Bacteria</taxon>
        <taxon>Bacillati</taxon>
        <taxon>Actinomycetota</taxon>
        <taxon>Actinomycetes</taxon>
        <taxon>Micrococcales</taxon>
        <taxon>Micrococcaceae</taxon>
        <taxon>Zhihengliuella</taxon>
    </lineage>
</organism>
<reference evidence="4" key="1">
    <citation type="journal article" date="2019" name="Int. J. Syst. Evol. Microbiol.">
        <title>The Global Catalogue of Microorganisms (GCM) 10K type strain sequencing project: providing services to taxonomists for standard genome sequencing and annotation.</title>
        <authorList>
            <consortium name="The Broad Institute Genomics Platform"/>
            <consortium name="The Broad Institute Genome Sequencing Center for Infectious Disease"/>
            <person name="Wu L."/>
            <person name="Ma J."/>
        </authorList>
    </citation>
    <scope>NUCLEOTIDE SEQUENCE [LARGE SCALE GENOMIC DNA]</scope>
    <source>
        <strain evidence="4">JCM 16961</strain>
    </source>
</reference>
<feature type="region of interest" description="Disordered" evidence="1">
    <location>
        <begin position="95"/>
        <end position="117"/>
    </location>
</feature>
<feature type="chain" id="PRO_5045629963" description="Mucin-associated surface protein" evidence="2">
    <location>
        <begin position="23"/>
        <end position="117"/>
    </location>
</feature>
<sequence>MRGIRPVALAAAVLLIGATGCAQVQQATEDAAASAVGSVTESARQEVVTRICAPVTDGTLDASDVELLSSLVEPAEAAGVPAEVLDPLRRLADAGDSAPQDLLDEAAAASDEATAAE</sequence>
<accession>A0ABP7DF12</accession>
<feature type="compositionally biased region" description="Low complexity" evidence="1">
    <location>
        <begin position="105"/>
        <end position="117"/>
    </location>
</feature>
<dbReference type="Proteomes" id="UP001501536">
    <property type="component" value="Unassembled WGS sequence"/>
</dbReference>
<comment type="caution">
    <text evidence="3">The sequence shown here is derived from an EMBL/GenBank/DDBJ whole genome shotgun (WGS) entry which is preliminary data.</text>
</comment>
<evidence type="ECO:0000313" key="3">
    <source>
        <dbReference type="EMBL" id="GAA3704739.1"/>
    </source>
</evidence>
<gene>
    <name evidence="3" type="ORF">GCM10022377_17980</name>
</gene>
<protein>
    <recommendedName>
        <fullName evidence="5">Mucin-associated surface protein</fullName>
    </recommendedName>
</protein>
<keyword evidence="4" id="KW-1185">Reference proteome</keyword>
<dbReference type="RefSeq" id="WP_344883128.1">
    <property type="nucleotide sequence ID" value="NZ_BAABCJ010000002.1"/>
</dbReference>
<dbReference type="PROSITE" id="PS51257">
    <property type="entry name" value="PROKAR_LIPOPROTEIN"/>
    <property type="match status" value="1"/>
</dbReference>
<evidence type="ECO:0000313" key="4">
    <source>
        <dbReference type="Proteomes" id="UP001501536"/>
    </source>
</evidence>
<evidence type="ECO:0000256" key="2">
    <source>
        <dbReference type="SAM" id="SignalP"/>
    </source>
</evidence>